<protein>
    <submittedName>
        <fullName evidence="2">Uncharacterized protein</fullName>
    </submittedName>
</protein>
<reference evidence="2" key="1">
    <citation type="submission" date="2020-03" db="EMBL/GenBank/DDBJ databases">
        <title>The deep terrestrial virosphere.</title>
        <authorList>
            <person name="Holmfeldt K."/>
            <person name="Nilsson E."/>
            <person name="Simone D."/>
            <person name="Lopez-Fernandez M."/>
            <person name="Wu X."/>
            <person name="de Brujin I."/>
            <person name="Lundin D."/>
            <person name="Andersson A."/>
            <person name="Bertilsson S."/>
            <person name="Dopson M."/>
        </authorList>
    </citation>
    <scope>NUCLEOTIDE SEQUENCE</scope>
    <source>
        <strain evidence="2">MM415A00623</strain>
        <strain evidence="1">MM415B01227</strain>
    </source>
</reference>
<evidence type="ECO:0000313" key="1">
    <source>
        <dbReference type="EMBL" id="QJA59789.1"/>
    </source>
</evidence>
<sequence>MAKFSRDKGVRGERLIARKLHGKRIGVAFASTPVDVVTDFADYQVKNYPLSSGAILDALKAMARQPGSDGRSRFVVWKPRRGTWLIVETMEQHIDHHVGGVSDAD</sequence>
<gene>
    <name evidence="2" type="ORF">MM415A00623_0035</name>
    <name evidence="1" type="ORF">MM415B01227_0006</name>
</gene>
<accession>A0A6M3KHK1</accession>
<organism evidence="2">
    <name type="scientific">viral metagenome</name>
    <dbReference type="NCBI Taxonomy" id="1070528"/>
    <lineage>
        <taxon>unclassified sequences</taxon>
        <taxon>metagenomes</taxon>
        <taxon>organismal metagenomes</taxon>
    </lineage>
</organism>
<name>A0A6M3KHK1_9ZZZZ</name>
<dbReference type="AlphaFoldDB" id="A0A6M3KHK1"/>
<evidence type="ECO:0000313" key="2">
    <source>
        <dbReference type="EMBL" id="QJA80915.1"/>
    </source>
</evidence>
<proteinExistence type="predicted"/>
<dbReference type="EMBL" id="MT142440">
    <property type="protein sequence ID" value="QJA80915.1"/>
    <property type="molecule type" value="Genomic_DNA"/>
</dbReference>
<dbReference type="EMBL" id="MT141385">
    <property type="protein sequence ID" value="QJA59789.1"/>
    <property type="molecule type" value="Genomic_DNA"/>
</dbReference>